<evidence type="ECO:0000256" key="1">
    <source>
        <dbReference type="ARBA" id="ARBA00006594"/>
    </source>
</evidence>
<dbReference type="InterPro" id="IPR002052">
    <property type="entry name" value="DNA_methylase_N6_adenine_CS"/>
</dbReference>
<proteinExistence type="inferred from homology"/>
<dbReference type="PRINTS" id="PR00506">
    <property type="entry name" value="D21N6MTFRASE"/>
</dbReference>
<organism evidence="7">
    <name type="scientific">Pseudomonas phage Touem01</name>
    <dbReference type="NCBI Taxonomy" id="3138548"/>
    <lineage>
        <taxon>Viruses</taxon>
    </lineage>
</organism>
<dbReference type="EMBL" id="PP179325">
    <property type="protein sequence ID" value="XAI70546.1"/>
    <property type="molecule type" value="Genomic_DNA"/>
</dbReference>
<protein>
    <submittedName>
        <fullName evidence="7">DNA modification methylase</fullName>
    </submittedName>
</protein>
<dbReference type="PIRSF" id="PIRSF036758">
    <property type="entry name" value="Aden_M_ParB"/>
    <property type="match status" value="1"/>
</dbReference>
<dbReference type="CDD" id="cd16403">
    <property type="entry name" value="ParB_N_like_MT"/>
    <property type="match status" value="1"/>
</dbReference>
<dbReference type="Gene3D" id="3.40.50.150">
    <property type="entry name" value="Vaccinia Virus protein VP39"/>
    <property type="match status" value="1"/>
</dbReference>
<keyword evidence="4" id="KW-0949">S-adenosyl-L-methionine</keyword>
<keyword evidence="3" id="KW-0808">Transferase</keyword>
<name>A0AAU6W266_9VIRU</name>
<evidence type="ECO:0000256" key="5">
    <source>
        <dbReference type="SAM" id="MobiDB-lite"/>
    </source>
</evidence>
<dbReference type="GO" id="GO:0032259">
    <property type="term" value="P:methylation"/>
    <property type="evidence" value="ECO:0007669"/>
    <property type="project" value="UniProtKB-KW"/>
</dbReference>
<reference evidence="7" key="1">
    <citation type="journal article" date="2024" name="J. Gen. Virol.">
        <title>Novel phages of Pseudomonas syringae unveil numerous potential auxiliary metabolic genes.</title>
        <authorList>
            <person name="Feltin C."/>
            <person name="Garneau J.R."/>
            <person name="Morris C.E."/>
            <person name="Berard A."/>
            <person name="Torres-Barcelo C."/>
        </authorList>
    </citation>
    <scope>NUCLEOTIDE SEQUENCE</scope>
</reference>
<evidence type="ECO:0000313" key="7">
    <source>
        <dbReference type="EMBL" id="XAI70546.1"/>
    </source>
</evidence>
<dbReference type="InterPro" id="IPR002295">
    <property type="entry name" value="N4/N6-MTase_EcoPI_Mod-like"/>
</dbReference>
<dbReference type="PROSITE" id="PS00092">
    <property type="entry name" value="N6_MTASE"/>
    <property type="match status" value="1"/>
</dbReference>
<feature type="region of interest" description="Disordered" evidence="5">
    <location>
        <begin position="474"/>
        <end position="501"/>
    </location>
</feature>
<feature type="domain" description="DNA methylase N-4/N-6" evidence="6">
    <location>
        <begin position="216"/>
        <end position="459"/>
    </location>
</feature>
<dbReference type="Pfam" id="PF01555">
    <property type="entry name" value="N6_N4_Mtase"/>
    <property type="match status" value="1"/>
</dbReference>
<sequence length="501" mass="54705">MTDMSRMMGLNVDIPQIKLVAIEHLVAFENNSRTHSPAQVEQIKASLLKWGWTNPVLADELGTVAGHGRTMAANELYREGKQIKFPGGVAIPIGMVPVIDCTGWSVAERRAYVIADNKLALNAGWDVDLLSLELTELAAADFDLGLTGFSEDELSDLLLPPVDEPPDTDPDEAPPLPEVPVSVEGDVWVLGPHRVCCGDSTSLDDWDRLMAGERADICWTDPPYNVDVGRKNRLLDTVDGLDRSATGSIKNDKMSDSDFAEFMAEIYASVLVQLKPGAPIYVAHADRTGDVFRNAFTAAGFHFSQTLIWKKNNIALGVSDYQNLHEPILYGWRPGSRHKWHGGRKNKTVIEVGEGGPISRMSDGRWCIKVGDQVLVVDGAATLEESPSSVIFEPKPAKSELHPTQKPVALVERMLSNSARSGDLVVDAFGGSGTTLLAADRLGMSARLMELDPKFVDVIVTRWQDYIGRRATHASTGELFPGDNEERTPPPVPSADDEDVF</sequence>
<dbReference type="InterPro" id="IPR029063">
    <property type="entry name" value="SAM-dependent_MTases_sf"/>
</dbReference>
<evidence type="ECO:0000256" key="3">
    <source>
        <dbReference type="ARBA" id="ARBA00022679"/>
    </source>
</evidence>
<gene>
    <name evidence="7" type="ORF">Touem01_00017</name>
</gene>
<dbReference type="InterPro" id="IPR015840">
    <property type="entry name" value="DNA_MeTrfase_ParB"/>
</dbReference>
<evidence type="ECO:0000256" key="2">
    <source>
        <dbReference type="ARBA" id="ARBA00022603"/>
    </source>
</evidence>
<dbReference type="SUPFAM" id="SSF110849">
    <property type="entry name" value="ParB/Sulfiredoxin"/>
    <property type="match status" value="1"/>
</dbReference>
<dbReference type="InterPro" id="IPR002941">
    <property type="entry name" value="DNA_methylase_N4/N6"/>
</dbReference>
<keyword evidence="2 7" id="KW-0489">Methyltransferase</keyword>
<comment type="similarity">
    <text evidence="1">Belongs to the N(4)/N(6)-methyltransferase family.</text>
</comment>
<dbReference type="GO" id="GO:0008170">
    <property type="term" value="F:N-methyltransferase activity"/>
    <property type="evidence" value="ECO:0007669"/>
    <property type="project" value="InterPro"/>
</dbReference>
<accession>A0AAU6W266</accession>
<evidence type="ECO:0000259" key="6">
    <source>
        <dbReference type="Pfam" id="PF01555"/>
    </source>
</evidence>
<evidence type="ECO:0000256" key="4">
    <source>
        <dbReference type="ARBA" id="ARBA00022691"/>
    </source>
</evidence>
<dbReference type="GO" id="GO:0003677">
    <property type="term" value="F:DNA binding"/>
    <property type="evidence" value="ECO:0007669"/>
    <property type="project" value="InterPro"/>
</dbReference>
<dbReference type="InterPro" id="IPR036086">
    <property type="entry name" value="ParB/Sulfiredoxin_sf"/>
</dbReference>
<dbReference type="SUPFAM" id="SSF53335">
    <property type="entry name" value="S-adenosyl-L-methionine-dependent methyltransferases"/>
    <property type="match status" value="1"/>
</dbReference>
<feature type="region of interest" description="Disordered" evidence="5">
    <location>
        <begin position="156"/>
        <end position="178"/>
    </location>
</feature>